<dbReference type="AlphaFoldDB" id="A0A1G9L1S5"/>
<keyword evidence="2" id="KW-1185">Reference proteome</keyword>
<protein>
    <submittedName>
        <fullName evidence="1">Uncharacterized protein</fullName>
    </submittedName>
</protein>
<dbReference type="Proteomes" id="UP000183200">
    <property type="component" value="Unassembled WGS sequence"/>
</dbReference>
<accession>A0A1G9L1S5</accession>
<dbReference type="RefSeq" id="WP_074604728.1">
    <property type="nucleotide sequence ID" value="NZ_FNGY01000001.1"/>
</dbReference>
<evidence type="ECO:0000313" key="1">
    <source>
        <dbReference type="EMBL" id="SDL55723.1"/>
    </source>
</evidence>
<organism evidence="1 2">
    <name type="scientific">Pedobacter steynii</name>
    <dbReference type="NCBI Taxonomy" id="430522"/>
    <lineage>
        <taxon>Bacteria</taxon>
        <taxon>Pseudomonadati</taxon>
        <taxon>Bacteroidota</taxon>
        <taxon>Sphingobacteriia</taxon>
        <taxon>Sphingobacteriales</taxon>
        <taxon>Sphingobacteriaceae</taxon>
        <taxon>Pedobacter</taxon>
    </lineage>
</organism>
<reference evidence="2" key="1">
    <citation type="submission" date="2016-10" db="EMBL/GenBank/DDBJ databases">
        <authorList>
            <person name="Varghese N."/>
            <person name="Submissions S."/>
        </authorList>
    </citation>
    <scope>NUCLEOTIDE SEQUENCE [LARGE SCALE GENOMIC DNA]</scope>
    <source>
        <strain evidence="2">DSM 19110</strain>
    </source>
</reference>
<evidence type="ECO:0000313" key="2">
    <source>
        <dbReference type="Proteomes" id="UP000183200"/>
    </source>
</evidence>
<name>A0A1G9L1S5_9SPHI</name>
<proteinExistence type="predicted"/>
<sequence length="427" mass="48659">MKNWNTDFFEKLYAKLSVSLIENSRTHLFTMSNPGKFLPSGLNPGVKLEDAAILSSIVEQVPEFSWVEKQKGRKISEVYNSILNYKESPANTGTPERMAKLREAEMQYDRYIEEYQVHKYAYDAVQLEYLSAKATQENGGAKIPRTLMIKHEQTVNKWIARGRKNQVELSLAIIKEYQPLDAANFWKQAGEQFQNGQHTTNTGAVFQLTDFYPNYKYWFENSGWSAFSFDQQDLDQQRKSGLTGLTGDLDPSFGIFNLSNKQSDRNQQSFLKMEETAVKVECQLKQIHIERKWLKPLVLSSNAWRMDKNSAEPNLSLSSGADLEKGIVPVGEMTLLPVSAIICKNLKVNGRFADDVVQKINGEIERNELAVGFGPFAIADQRYGQNERVRGMVTNQVIEVTEEQIIGIICEILPKMPNPNPQLPWKK</sequence>
<dbReference type="EMBL" id="FNGY01000001">
    <property type="protein sequence ID" value="SDL55723.1"/>
    <property type="molecule type" value="Genomic_DNA"/>
</dbReference>
<gene>
    <name evidence="1" type="ORF">SAMN05421820_101730</name>
</gene>
<dbReference type="OrthoDB" id="1110562at2"/>